<proteinExistence type="predicted"/>
<dbReference type="AlphaFoldDB" id="A0AAV4L9L9"/>
<accession>A0AAV4L9L9</accession>
<protein>
    <submittedName>
        <fullName evidence="1">Uncharacterized protein</fullName>
    </submittedName>
</protein>
<dbReference type="EMBL" id="BOQE01000001">
    <property type="protein sequence ID" value="GIM44481.1"/>
    <property type="molecule type" value="Genomic_DNA"/>
</dbReference>
<evidence type="ECO:0000313" key="1">
    <source>
        <dbReference type="EMBL" id="GIM44481.1"/>
    </source>
</evidence>
<gene>
    <name evidence="1" type="ORF">DNHGIG_00300</name>
</gene>
<keyword evidence="2" id="KW-1185">Reference proteome</keyword>
<comment type="caution">
    <text evidence="1">The sequence shown here is derived from an EMBL/GenBank/DDBJ whole genome shotgun (WGS) entry which is preliminary data.</text>
</comment>
<evidence type="ECO:0000313" key="2">
    <source>
        <dbReference type="Proteomes" id="UP001057291"/>
    </source>
</evidence>
<reference evidence="1" key="1">
    <citation type="journal article" date="2023" name="Int. J. Syst. Evol. Microbiol.">
        <title>Collibacillus ludicampi gen. nov., sp. nov., a new soil bacterium of the family Alicyclobacillaceae.</title>
        <authorList>
            <person name="Jojima T."/>
            <person name="Ioku Y."/>
            <person name="Fukuta Y."/>
            <person name="Shirasaka N."/>
            <person name="Matsumura Y."/>
            <person name="Mori M."/>
        </authorList>
    </citation>
    <scope>NUCLEOTIDE SEQUENCE</scope>
    <source>
        <strain evidence="1">TP075</strain>
    </source>
</reference>
<organism evidence="1 2">
    <name type="scientific">Collibacillus ludicampi</name>
    <dbReference type="NCBI Taxonomy" id="2771369"/>
    <lineage>
        <taxon>Bacteria</taxon>
        <taxon>Bacillati</taxon>
        <taxon>Bacillota</taxon>
        <taxon>Bacilli</taxon>
        <taxon>Bacillales</taxon>
        <taxon>Alicyclobacillaceae</taxon>
        <taxon>Collibacillus</taxon>
    </lineage>
</organism>
<name>A0AAV4L9L9_9BACL</name>
<sequence length="45" mass="5382">MNETCYHCGHEATKGSYVTFYEKEHEHDEFLCSECYVEWLESMKG</sequence>
<dbReference type="Proteomes" id="UP001057291">
    <property type="component" value="Unassembled WGS sequence"/>
</dbReference>